<protein>
    <submittedName>
        <fullName evidence="2">Uncharacterized protein</fullName>
    </submittedName>
</protein>
<dbReference type="SUPFAM" id="SSF53850">
    <property type="entry name" value="Periplasmic binding protein-like II"/>
    <property type="match status" value="1"/>
</dbReference>
<keyword evidence="3" id="KW-1185">Reference proteome</keyword>
<organism evidence="2 3">
    <name type="scientific">Alteromonas marina</name>
    <dbReference type="NCBI Taxonomy" id="203795"/>
    <lineage>
        <taxon>Bacteria</taxon>
        <taxon>Pseudomonadati</taxon>
        <taxon>Pseudomonadota</taxon>
        <taxon>Gammaproteobacteria</taxon>
        <taxon>Alteromonadales</taxon>
        <taxon>Alteromonadaceae</taxon>
        <taxon>Alteromonas/Salinimonas group</taxon>
        <taxon>Alteromonas</taxon>
    </lineage>
</organism>
<feature type="chain" id="PRO_5002099481" evidence="1">
    <location>
        <begin position="21"/>
        <end position="246"/>
    </location>
</feature>
<accession>A0A0B3XZ75</accession>
<evidence type="ECO:0000256" key="1">
    <source>
        <dbReference type="SAM" id="SignalP"/>
    </source>
</evidence>
<dbReference type="Gene3D" id="3.40.190.10">
    <property type="entry name" value="Periplasmic binding protein-like II"/>
    <property type="match status" value="2"/>
</dbReference>
<feature type="signal peptide" evidence="1">
    <location>
        <begin position="1"/>
        <end position="20"/>
    </location>
</feature>
<dbReference type="RefSeq" id="WP_039222847.1">
    <property type="nucleotide sequence ID" value="NZ_JWLW01000065.1"/>
</dbReference>
<comment type="caution">
    <text evidence="2">The sequence shown here is derived from an EMBL/GenBank/DDBJ whole genome shotgun (WGS) entry which is preliminary data.</text>
</comment>
<dbReference type="AlphaFoldDB" id="A0A0B3XZ75"/>
<gene>
    <name evidence="2" type="ORF">RJ41_15770</name>
</gene>
<proteinExistence type="predicted"/>
<reference evidence="2 3" key="1">
    <citation type="submission" date="2014-12" db="EMBL/GenBank/DDBJ databases">
        <title>Genome sequencing of Alteromonas marina AD001.</title>
        <authorList>
            <person name="Adrian T.G.S."/>
            <person name="Chan K.G."/>
        </authorList>
    </citation>
    <scope>NUCLEOTIDE SEQUENCE [LARGE SCALE GENOMIC DNA]</scope>
    <source>
        <strain evidence="2 3">AD001</strain>
    </source>
</reference>
<evidence type="ECO:0000313" key="3">
    <source>
        <dbReference type="Proteomes" id="UP000031197"/>
    </source>
</evidence>
<dbReference type="EMBL" id="JWLW01000065">
    <property type="protein sequence ID" value="KHT45029.1"/>
    <property type="molecule type" value="Genomic_DNA"/>
</dbReference>
<name>A0A0B3XZ75_9ALTE</name>
<dbReference type="Proteomes" id="UP000031197">
    <property type="component" value="Unassembled WGS sequence"/>
</dbReference>
<sequence>MYLKISFAIVLLFLASVVNGQEVSKPVVKDNTIILGVVEFPPLVIKDNEGFGCHGDAVTISKTILELVGYKVVVECPPPARLFKRIRQGKVDITLNVKSTKALENHVTFVEKPFSYLSLVLLTNTSLESNKTVAAIRGYDYVGLRQELAEANFIFFDMPNSTDAIQLFQFGRTTHLVTYEAPYLYHIERVTDNISGLTVSIRRDIPTFFAVSDKSKSKDELLEKLASLFKLSESSTVIEQIQTMNK</sequence>
<evidence type="ECO:0000313" key="2">
    <source>
        <dbReference type="EMBL" id="KHT45029.1"/>
    </source>
</evidence>
<keyword evidence="1" id="KW-0732">Signal</keyword>
<dbReference type="OrthoDB" id="5765987at2"/>